<dbReference type="Proteomes" id="UP000515908">
    <property type="component" value="Chromosome 03"/>
</dbReference>
<dbReference type="EMBL" id="LR877147">
    <property type="protein sequence ID" value="CAD2214123.1"/>
    <property type="molecule type" value="Genomic_DNA"/>
</dbReference>
<evidence type="ECO:0000313" key="2">
    <source>
        <dbReference type="Proteomes" id="UP000515908"/>
    </source>
</evidence>
<gene>
    <name evidence="1" type="ORF">ADEAN_000156700</name>
</gene>
<dbReference type="OrthoDB" id="250747at2759"/>
<accession>S9UEP2</accession>
<reference evidence="1 2" key="1">
    <citation type="submission" date="2020-08" db="EMBL/GenBank/DDBJ databases">
        <authorList>
            <person name="Newling K."/>
            <person name="Davey J."/>
            <person name="Forrester S."/>
        </authorList>
    </citation>
    <scope>NUCLEOTIDE SEQUENCE [LARGE SCALE GENOMIC DNA]</scope>
    <source>
        <strain evidence="2">Crithidia deanei Carvalho (ATCC PRA-265)</strain>
    </source>
</reference>
<keyword evidence="2" id="KW-1185">Reference proteome</keyword>
<organism evidence="1 2">
    <name type="scientific">Angomonas deanei</name>
    <dbReference type="NCBI Taxonomy" id="59799"/>
    <lineage>
        <taxon>Eukaryota</taxon>
        <taxon>Discoba</taxon>
        <taxon>Euglenozoa</taxon>
        <taxon>Kinetoplastea</taxon>
        <taxon>Metakinetoplastina</taxon>
        <taxon>Trypanosomatida</taxon>
        <taxon>Trypanosomatidae</taxon>
        <taxon>Strigomonadinae</taxon>
        <taxon>Angomonas</taxon>
    </lineage>
</organism>
<name>S9UEP2_9TRYP</name>
<dbReference type="AlphaFoldDB" id="S9UEP2"/>
<dbReference type="VEuPathDB" id="TriTrypDB:ADEAN_000156700"/>
<proteinExistence type="predicted"/>
<protein>
    <submittedName>
        <fullName evidence="1">Uncharacterized protein</fullName>
    </submittedName>
</protein>
<evidence type="ECO:0000313" key="1">
    <source>
        <dbReference type="EMBL" id="CAD2214123.1"/>
    </source>
</evidence>
<sequence length="153" mass="17342">MYRDSLLGVALNCALKEVLDGQPSLVLTEDQRDSIWSVFDETMDSCLNEAPVLSRVEVKQPCALLKPEDKDGEAKEGVAGDDSATAYPVYQCVDGYWCILMKDPIVSVRDEYGAEERIALDYLKVRVNDRFYTEDSRVKAREKAIKRGRQRTQ</sequence>